<gene>
    <name evidence="1" type="ORF">LCGC14_1981170</name>
</gene>
<comment type="caution">
    <text evidence="1">The sequence shown here is derived from an EMBL/GenBank/DDBJ whole genome shotgun (WGS) entry which is preliminary data.</text>
</comment>
<evidence type="ECO:0000313" key="1">
    <source>
        <dbReference type="EMBL" id="KKL82797.1"/>
    </source>
</evidence>
<sequence>SDPLDEMTFPKFGSKDERKYCNRTHRTYKNNHKYYGKLMYLGEVRNGLIRSTRKSDYFITSKQITLGEIKNIKYSSGTSKISKIYHVTNGIPSLAFDLTTLTSSKLGHVLDRSYRLIINKGTLELGLIEVTGDHVSNPDGWLDGFFDTEHQDWGVTNNALLTSIDGKLLSSKFFNTETLHFVDKNMKNWISEYINYYYSIGGNPCGVTFLTVFSQSEGNIVLNKETIVHLSDPVFRAPNDPLKLNNLPRRTPLASLHKAPTYFPSSQRAVFTQFSNREQVYGLTTEQFMKSFYDLFGQATRNVKQVNLQTLDLLGQLNGYFVGSNFENYYIGATIDDINLFIKELGFSKTELNDLLWDDGLGGFKYTQTFKEWLNLIYTKIVNYKNTNGQNSDIHNEMDFLDKISPSNLLNLQQDNELFISEEEIDTGRKIFTSAMRLFGHFTIRSMMAHMFSYAEGSSFNLKLNDLPKIGEFQRIFFNFFKITSPSFRSGITPRLLNNMKSGPFNLRAAHLFGWFFLDSKLDLRVSNNLIQANVDNELVFPIGCQVFQRGDRLESSNMDVLSRRLASNFKRVFQKDYYPQLKENLLNSFIESQNSLYNLIDRLVEGKFSNYFYSINDFKARRRFLTDWTLGTSRRDFFNTRLGVINSRSYVEDFLSSSDYQGVIRLEGLNHEVTDPYTQGPLEIPFTLDQLIGTEVTNWGDQVNTMISVNLFQAKAQYISGQLQNTKELLKDIIHNIGQDEVRIFPVVNSKDL</sequence>
<dbReference type="EMBL" id="LAZR01022172">
    <property type="protein sequence ID" value="KKL82797.1"/>
    <property type="molecule type" value="Genomic_DNA"/>
</dbReference>
<accession>A0A0F9I5X1</accession>
<protein>
    <submittedName>
        <fullName evidence="1">Uncharacterized protein</fullName>
    </submittedName>
</protein>
<name>A0A0F9I5X1_9ZZZZ</name>
<organism evidence="1">
    <name type="scientific">marine sediment metagenome</name>
    <dbReference type="NCBI Taxonomy" id="412755"/>
    <lineage>
        <taxon>unclassified sequences</taxon>
        <taxon>metagenomes</taxon>
        <taxon>ecological metagenomes</taxon>
    </lineage>
</organism>
<feature type="non-terminal residue" evidence="1">
    <location>
        <position position="754"/>
    </location>
</feature>
<proteinExistence type="predicted"/>
<reference evidence="1" key="1">
    <citation type="journal article" date="2015" name="Nature">
        <title>Complex archaea that bridge the gap between prokaryotes and eukaryotes.</title>
        <authorList>
            <person name="Spang A."/>
            <person name="Saw J.H."/>
            <person name="Jorgensen S.L."/>
            <person name="Zaremba-Niedzwiedzka K."/>
            <person name="Martijn J."/>
            <person name="Lind A.E."/>
            <person name="van Eijk R."/>
            <person name="Schleper C."/>
            <person name="Guy L."/>
            <person name="Ettema T.J."/>
        </authorList>
    </citation>
    <scope>NUCLEOTIDE SEQUENCE</scope>
</reference>
<feature type="non-terminal residue" evidence="1">
    <location>
        <position position="1"/>
    </location>
</feature>
<dbReference type="AlphaFoldDB" id="A0A0F9I5X1"/>